<dbReference type="InterPro" id="IPR029471">
    <property type="entry name" value="HNH_5"/>
</dbReference>
<dbReference type="Proteomes" id="UP000838100">
    <property type="component" value="Unassembled WGS sequence"/>
</dbReference>
<evidence type="ECO:0000256" key="1">
    <source>
        <dbReference type="SAM" id="Coils"/>
    </source>
</evidence>
<keyword evidence="4" id="KW-1185">Reference proteome</keyword>
<gene>
    <name evidence="3" type="ORF">SIN8267_01108</name>
</gene>
<feature type="coiled-coil region" evidence="1">
    <location>
        <begin position="114"/>
        <end position="141"/>
    </location>
</feature>
<feature type="domain" description="HNH endonuclease 5" evidence="2">
    <location>
        <begin position="5"/>
        <end position="56"/>
    </location>
</feature>
<accession>A0ABM9ADB6</accession>
<evidence type="ECO:0000259" key="2">
    <source>
        <dbReference type="Pfam" id="PF14279"/>
    </source>
</evidence>
<keyword evidence="1" id="KW-0175">Coiled coil</keyword>
<dbReference type="Pfam" id="PF14279">
    <property type="entry name" value="HNH_5"/>
    <property type="match status" value="1"/>
</dbReference>
<proteinExistence type="predicted"/>
<dbReference type="EMBL" id="CAKLPX010000001">
    <property type="protein sequence ID" value="CAH0991007.1"/>
    <property type="molecule type" value="Genomic_DNA"/>
</dbReference>
<protein>
    <recommendedName>
        <fullName evidence="2">HNH endonuclease 5 domain-containing protein</fullName>
    </recommendedName>
</protein>
<organism evidence="3 4">
    <name type="scientific">Sinobacterium norvegicum</name>
    <dbReference type="NCBI Taxonomy" id="1641715"/>
    <lineage>
        <taxon>Bacteria</taxon>
        <taxon>Pseudomonadati</taxon>
        <taxon>Pseudomonadota</taxon>
        <taxon>Gammaproteobacteria</taxon>
        <taxon>Cellvibrionales</taxon>
        <taxon>Spongiibacteraceae</taxon>
        <taxon>Sinobacterium</taxon>
    </lineage>
</organism>
<reference evidence="3" key="1">
    <citation type="submission" date="2021-12" db="EMBL/GenBank/DDBJ databases">
        <authorList>
            <person name="Rodrigo-Torres L."/>
            <person name="Arahal R. D."/>
            <person name="Lucena T."/>
        </authorList>
    </citation>
    <scope>NUCLEOTIDE SEQUENCE</scope>
    <source>
        <strain evidence="3">CECT 8267</strain>
    </source>
</reference>
<sequence length="386" mass="43297">MKLTCIYCKTEEFEQGRGSEEHAVLSSLGGRKASKSICCQKCNTALGNEIDEPLTEGLRILSTFLGVVTGRGKDAATLKSYGTHNDKKFDLLPGGRVQQSKVKIDREIDKENGVANISVSARNLEEAKNLLEQQMKSFGKSVKDFKFGEITERIEYPESISGTLDLGLVSQHRSIAKSALTYIATMISPERLRSGCFYQIIEYIVGDIEDLELAKMTTVKFPASPHISDAQHRIIISASSERKIAIGLVELFGGLKFKVILTDCWEGPDLQKGYAVNPLNGEQVEHVDTVNLNNDHWNDETSNLNEEEYKDMMCKVFGVAYGHHVRLERERIISEITQDFCKEYGGKDFTDELKMMLSSRIAKAIANSIYKVDENRKISQDEFEIT</sequence>
<name>A0ABM9ADB6_9GAMM</name>
<comment type="caution">
    <text evidence="3">The sequence shown here is derived from an EMBL/GenBank/DDBJ whole genome shotgun (WGS) entry which is preliminary data.</text>
</comment>
<evidence type="ECO:0000313" key="3">
    <source>
        <dbReference type="EMBL" id="CAH0991007.1"/>
    </source>
</evidence>
<evidence type="ECO:0000313" key="4">
    <source>
        <dbReference type="Proteomes" id="UP000838100"/>
    </source>
</evidence>
<dbReference type="RefSeq" id="WP_237443670.1">
    <property type="nucleotide sequence ID" value="NZ_CAKLPX010000001.1"/>
</dbReference>